<dbReference type="InterPro" id="IPR018011">
    <property type="entry name" value="Carb_sulfotrans_8-10"/>
</dbReference>
<evidence type="ECO:0000256" key="4">
    <source>
        <dbReference type="ARBA" id="ARBA00022692"/>
    </source>
</evidence>
<protein>
    <recommendedName>
        <fullName evidence="9">Carbohydrate sulfotransferase</fullName>
        <ecNumber evidence="9">2.8.2.-</ecNumber>
    </recommendedName>
</protein>
<dbReference type="GO" id="GO:0008146">
    <property type="term" value="F:sulfotransferase activity"/>
    <property type="evidence" value="ECO:0007669"/>
    <property type="project" value="InterPro"/>
</dbReference>
<keyword evidence="7 9" id="KW-0472">Membrane</keyword>
<feature type="non-terminal residue" evidence="10">
    <location>
        <position position="191"/>
    </location>
</feature>
<comment type="subcellular location">
    <subcellularLocation>
        <location evidence="1 9">Golgi apparatus membrane</location>
        <topology evidence="1 9">Single-pass type II membrane protein</topology>
    </subcellularLocation>
</comment>
<reference evidence="10 11" key="1">
    <citation type="journal article" date="2018" name="Nat. Ecol. Evol.">
        <title>Genomic signatures of mitonuclear coevolution across populations of Tigriopus californicus.</title>
        <authorList>
            <person name="Barreto F.S."/>
            <person name="Watson E.T."/>
            <person name="Lima T.G."/>
            <person name="Willett C.S."/>
            <person name="Edmands S."/>
            <person name="Li W."/>
            <person name="Burton R.S."/>
        </authorList>
    </citation>
    <scope>NUCLEOTIDE SEQUENCE [LARGE SCALE GENOMIC DNA]</scope>
    <source>
        <strain evidence="10 11">San Diego</strain>
    </source>
</reference>
<dbReference type="Pfam" id="PF03567">
    <property type="entry name" value="Sulfotransfer_2"/>
    <property type="match status" value="1"/>
</dbReference>
<dbReference type="EMBL" id="VCGU01000001">
    <property type="protein sequence ID" value="TRY80824.1"/>
    <property type="molecule type" value="Genomic_DNA"/>
</dbReference>
<dbReference type="PANTHER" id="PTHR12137">
    <property type="entry name" value="CARBOHYDRATE SULFOTRANSFERASE"/>
    <property type="match status" value="1"/>
</dbReference>
<evidence type="ECO:0000256" key="7">
    <source>
        <dbReference type="ARBA" id="ARBA00023136"/>
    </source>
</evidence>
<feature type="transmembrane region" description="Helical" evidence="9">
    <location>
        <begin position="6"/>
        <end position="23"/>
    </location>
</feature>
<keyword evidence="5 9" id="KW-1133">Transmembrane helix</keyword>
<dbReference type="InterPro" id="IPR027417">
    <property type="entry name" value="P-loop_NTPase"/>
</dbReference>
<evidence type="ECO:0000256" key="5">
    <source>
        <dbReference type="ARBA" id="ARBA00022989"/>
    </source>
</evidence>
<evidence type="ECO:0000256" key="3">
    <source>
        <dbReference type="ARBA" id="ARBA00022679"/>
    </source>
</evidence>
<proteinExistence type="inferred from homology"/>
<dbReference type="Gene3D" id="3.40.50.300">
    <property type="entry name" value="P-loop containing nucleotide triphosphate hydrolases"/>
    <property type="match status" value="1"/>
</dbReference>
<dbReference type="InterPro" id="IPR005331">
    <property type="entry name" value="Sulfotransferase"/>
</dbReference>
<evidence type="ECO:0000256" key="1">
    <source>
        <dbReference type="ARBA" id="ARBA00004323"/>
    </source>
</evidence>
<evidence type="ECO:0000256" key="6">
    <source>
        <dbReference type="ARBA" id="ARBA00023034"/>
    </source>
</evidence>
<organism evidence="10 11">
    <name type="scientific">Tigriopus californicus</name>
    <name type="common">Marine copepod</name>
    <dbReference type="NCBI Taxonomy" id="6832"/>
    <lineage>
        <taxon>Eukaryota</taxon>
        <taxon>Metazoa</taxon>
        <taxon>Ecdysozoa</taxon>
        <taxon>Arthropoda</taxon>
        <taxon>Crustacea</taxon>
        <taxon>Multicrustacea</taxon>
        <taxon>Hexanauplia</taxon>
        <taxon>Copepoda</taxon>
        <taxon>Harpacticoida</taxon>
        <taxon>Harpacticidae</taxon>
        <taxon>Tigriopus</taxon>
    </lineage>
</organism>
<keyword evidence="9" id="KW-0735">Signal-anchor</keyword>
<dbReference type="GO" id="GO:0016051">
    <property type="term" value="P:carbohydrate biosynthetic process"/>
    <property type="evidence" value="ECO:0007669"/>
    <property type="project" value="InterPro"/>
</dbReference>
<evidence type="ECO:0000256" key="2">
    <source>
        <dbReference type="ARBA" id="ARBA00006339"/>
    </source>
</evidence>
<keyword evidence="4 9" id="KW-0812">Transmembrane</keyword>
<sequence length="191" mass="22456">MKLSLRGILLFVLLIFFINYYIGHLRMEQSSHLLKFASSFIPSYYTQRGAQSGTTNSTDLAKFMRSREILYEKRRKRVNDVCLKYGQDLHRRDDQIAGSFMVSEENLIVYCRMGKVGSSTWMQYFLNMDKSDDLKAQIKDGASPHSCISRHFRLYPREIIHEYNAYLLVVFVRHPFERLASAFEDKINSTR</sequence>
<dbReference type="PANTHER" id="PTHR12137:SF54">
    <property type="entry name" value="CARBOHYDRATE SULFOTRANSFERASE"/>
    <property type="match status" value="1"/>
</dbReference>
<keyword evidence="8 9" id="KW-0325">Glycoprotein</keyword>
<keyword evidence="9" id="KW-0119">Carbohydrate metabolism</keyword>
<dbReference type="Proteomes" id="UP000318571">
    <property type="component" value="Chromosome 12"/>
</dbReference>
<accession>A0A553PT24</accession>
<keyword evidence="6 9" id="KW-0333">Golgi apparatus</keyword>
<dbReference type="GO" id="GO:0000139">
    <property type="term" value="C:Golgi membrane"/>
    <property type="evidence" value="ECO:0007669"/>
    <property type="project" value="UniProtKB-SubCell"/>
</dbReference>
<evidence type="ECO:0000313" key="10">
    <source>
        <dbReference type="EMBL" id="TRY80824.1"/>
    </source>
</evidence>
<name>A0A553PT24_TIGCA</name>
<evidence type="ECO:0000313" key="11">
    <source>
        <dbReference type="Proteomes" id="UP000318571"/>
    </source>
</evidence>
<keyword evidence="3 9" id="KW-0808">Transferase</keyword>
<gene>
    <name evidence="10" type="ORF">TCAL_12204</name>
</gene>
<evidence type="ECO:0000256" key="8">
    <source>
        <dbReference type="ARBA" id="ARBA00023180"/>
    </source>
</evidence>
<comment type="similarity">
    <text evidence="2 9">Belongs to the sulfotransferase 2 family.</text>
</comment>
<dbReference type="EC" id="2.8.2.-" evidence="9"/>
<comment type="caution">
    <text evidence="10">The sequence shown here is derived from an EMBL/GenBank/DDBJ whole genome shotgun (WGS) entry which is preliminary data.</text>
</comment>
<dbReference type="AlphaFoldDB" id="A0A553PT24"/>
<keyword evidence="11" id="KW-1185">Reference proteome</keyword>
<evidence type="ECO:0000256" key="9">
    <source>
        <dbReference type="RuleBase" id="RU364020"/>
    </source>
</evidence>